<evidence type="ECO:0000259" key="2">
    <source>
        <dbReference type="PROSITE" id="PS50181"/>
    </source>
</evidence>
<dbReference type="SMART" id="SM00256">
    <property type="entry name" value="FBOX"/>
    <property type="match status" value="1"/>
</dbReference>
<dbReference type="InterPro" id="IPR036047">
    <property type="entry name" value="F-box-like_dom_sf"/>
</dbReference>
<organism evidence="3 4">
    <name type="scientific">[Torrubiella] hemipterigena</name>
    <dbReference type="NCBI Taxonomy" id="1531966"/>
    <lineage>
        <taxon>Eukaryota</taxon>
        <taxon>Fungi</taxon>
        <taxon>Dikarya</taxon>
        <taxon>Ascomycota</taxon>
        <taxon>Pezizomycotina</taxon>
        <taxon>Sordariomycetes</taxon>
        <taxon>Hypocreomycetidae</taxon>
        <taxon>Hypocreales</taxon>
        <taxon>Clavicipitaceae</taxon>
        <taxon>Clavicipitaceae incertae sedis</taxon>
        <taxon>'Torrubiella' clade</taxon>
    </lineage>
</organism>
<dbReference type="PROSITE" id="PS50181">
    <property type="entry name" value="FBOX"/>
    <property type="match status" value="1"/>
</dbReference>
<dbReference type="Proteomes" id="UP000039046">
    <property type="component" value="Unassembled WGS sequence"/>
</dbReference>
<dbReference type="SUPFAM" id="SSF50978">
    <property type="entry name" value="WD40 repeat-like"/>
    <property type="match status" value="1"/>
</dbReference>
<feature type="domain" description="F-box" evidence="2">
    <location>
        <begin position="7"/>
        <end position="53"/>
    </location>
</feature>
<dbReference type="PANTHER" id="PTHR13252:SF9">
    <property type="entry name" value="F-BOX ONLY PROTEIN 28"/>
    <property type="match status" value="1"/>
</dbReference>
<dbReference type="PANTHER" id="PTHR13252">
    <property type="entry name" value="F-BOX ONLY PROTEIN 28"/>
    <property type="match status" value="1"/>
</dbReference>
<accession>A0A0A1THC7</accession>
<dbReference type="InterPro" id="IPR001810">
    <property type="entry name" value="F-box_dom"/>
</dbReference>
<dbReference type="EMBL" id="CDHN01000002">
    <property type="protein sequence ID" value="CEJ88852.1"/>
    <property type="molecule type" value="Genomic_DNA"/>
</dbReference>
<dbReference type="InterPro" id="IPR039719">
    <property type="entry name" value="FBXO28"/>
</dbReference>
<evidence type="ECO:0000256" key="1">
    <source>
        <dbReference type="SAM" id="MobiDB-lite"/>
    </source>
</evidence>
<feature type="compositionally biased region" description="Basic and acidic residues" evidence="1">
    <location>
        <begin position="586"/>
        <end position="598"/>
    </location>
</feature>
<name>A0A0A1THC7_9HYPO</name>
<dbReference type="SUPFAM" id="SSF81383">
    <property type="entry name" value="F-box domain"/>
    <property type="match status" value="1"/>
</dbReference>
<feature type="region of interest" description="Disordered" evidence="1">
    <location>
        <begin position="574"/>
        <end position="598"/>
    </location>
</feature>
<reference evidence="3 4" key="1">
    <citation type="journal article" date="2015" name="Genome Announc.">
        <title>Draft Genome Sequence and Gene Annotation of the Entomopathogenic Fungus Verticillium hemipterigenum.</title>
        <authorList>
            <person name="Horn F."/>
            <person name="Habel A."/>
            <person name="Scharf D.H."/>
            <person name="Dworschak J."/>
            <person name="Brakhage A.A."/>
            <person name="Guthke R."/>
            <person name="Hertweck C."/>
            <person name="Linde J."/>
        </authorList>
    </citation>
    <scope>NUCLEOTIDE SEQUENCE [LARGE SCALE GENOMIC DNA]</scope>
</reference>
<proteinExistence type="predicted"/>
<dbReference type="STRING" id="1531966.A0A0A1THC7"/>
<dbReference type="InterPro" id="IPR036322">
    <property type="entry name" value="WD40_repeat_dom_sf"/>
</dbReference>
<evidence type="ECO:0000313" key="4">
    <source>
        <dbReference type="Proteomes" id="UP000039046"/>
    </source>
</evidence>
<dbReference type="OrthoDB" id="3219396at2759"/>
<dbReference type="AlphaFoldDB" id="A0A0A1THC7"/>
<dbReference type="Pfam" id="PF12937">
    <property type="entry name" value="F-box-like"/>
    <property type="match status" value="1"/>
</dbReference>
<protein>
    <recommendedName>
        <fullName evidence="2">F-box domain-containing protein</fullName>
    </recommendedName>
</protein>
<keyword evidence="4" id="KW-1185">Reference proteome</keyword>
<dbReference type="Gene3D" id="1.20.1280.50">
    <property type="match status" value="1"/>
</dbReference>
<evidence type="ECO:0000313" key="3">
    <source>
        <dbReference type="EMBL" id="CEJ88852.1"/>
    </source>
</evidence>
<sequence length="621" mass="70016">MAPDSRPSHWDELPDEILLQIISYLEPYHVTRLQLVSKRLQKFCLDDDMWKRNCFQDSSWYRSLNLRRKQAEIMEERLRKAAPLGSLDDAAAEPDSSADDFDEVRRRRWQRIQDTANWDPVFPDERVSWYDEYIQRNGPASINWFQMPHIRDREMEAIIEARGMALFNPYDGNDGADTMLAVSPLDDGSICLWDIRGTRGKQGGILARSKPDILFIDGPSEQNSRRSKRIDAGVTECVSVSQQSNRAFFAVQSHLIEVDLNRLEVVARESFEWSITTLSQIHEGLPLTVGTSLGIHLHDFRMRSNIIKDASEKVEPEEQNLFKSIFDPTPLPPYASLSQPTPLSILHLPRPGMHNGVSDDIYVSGRFTNILHYDRRKFPAIMGSIYSGAQVIPSLTALPFPFSSLDSQLRQQGELSVEQIQQSKQGTEGCTLIAAGSYKNKGSLEIYGLSFPSDVYSHSLLQNSVTKNRYTAASSSILSVTTHGTKIVFSDGSGLLKWFERDGVTEICAHRVGSCFKEDKSLFVGPHGVGDLARKIVSTKSTSNNRPNSDNVVFWTGERVGMLSFTSKPLFKGSDFSEMEPDEVEEERKREEYSDQMREALQKQADEIKLMGAFGHAATGS</sequence>
<gene>
    <name evidence="3" type="ORF">VHEMI04878</name>
</gene>
<dbReference type="HOGENOM" id="CLU_030037_0_0_1"/>
<dbReference type="GO" id="GO:0000209">
    <property type="term" value="P:protein polyubiquitination"/>
    <property type="evidence" value="ECO:0007669"/>
    <property type="project" value="TreeGrafter"/>
</dbReference>